<proteinExistence type="inferred from homology"/>
<dbReference type="CDD" id="cd00408">
    <property type="entry name" value="DHDPS-like"/>
    <property type="match status" value="1"/>
</dbReference>
<accession>A0A7J5DVZ4</accession>
<dbReference type="GO" id="GO:0008840">
    <property type="term" value="F:4-hydroxy-tetrahydrodipicolinate synthase activity"/>
    <property type="evidence" value="ECO:0007669"/>
    <property type="project" value="TreeGrafter"/>
</dbReference>
<reference evidence="3 4" key="1">
    <citation type="submission" date="2019-09" db="EMBL/GenBank/DDBJ databases">
        <title>Pimelobacter sp. isolated from Paulinella.</title>
        <authorList>
            <person name="Jeong S.E."/>
        </authorList>
    </citation>
    <scope>NUCLEOTIDE SEQUENCE [LARGE SCALE GENOMIC DNA]</scope>
    <source>
        <strain evidence="3 4">Pch-N</strain>
    </source>
</reference>
<dbReference type="PANTHER" id="PTHR12128:SF66">
    <property type="entry name" value="4-HYDROXY-2-OXOGLUTARATE ALDOLASE, MITOCHONDRIAL"/>
    <property type="match status" value="1"/>
</dbReference>
<gene>
    <name evidence="3" type="ORF">F9L07_20430</name>
</gene>
<dbReference type="Proteomes" id="UP000449906">
    <property type="component" value="Unassembled WGS sequence"/>
</dbReference>
<dbReference type="InterPro" id="IPR013785">
    <property type="entry name" value="Aldolase_TIM"/>
</dbReference>
<evidence type="ECO:0000313" key="3">
    <source>
        <dbReference type="EMBL" id="KAB2809399.1"/>
    </source>
</evidence>
<dbReference type="Pfam" id="PF00701">
    <property type="entry name" value="DHDPS"/>
    <property type="match status" value="1"/>
</dbReference>
<evidence type="ECO:0000256" key="1">
    <source>
        <dbReference type="ARBA" id="ARBA00007592"/>
    </source>
</evidence>
<dbReference type="Gene3D" id="3.20.20.70">
    <property type="entry name" value="Aldolase class I"/>
    <property type="match status" value="1"/>
</dbReference>
<name>A0A7J5DVZ4_NOCSI</name>
<dbReference type="InterPro" id="IPR002220">
    <property type="entry name" value="DapA-like"/>
</dbReference>
<sequence length="291" mass="30311">MPELPELPVWGMVLTPFAPDLSVDHASLAAHVRALLDQGVHGVVALAVIAEPGALARAERAAVLDTVLDSAGDRPVVATVMALDDDGHLDDLRTLVRPRADRLAAVMLPVHSPDPALVAARLQAAHRTCGLPVWVQDYPGPTGVSIAFDDLVDALRRAPAVVAVKCEAPPTFRRIHALAAALPHLQLLSGLGGANLVEDLVAGASGVACGISRPADLVAATRAWTSGGMPAALAEVSRFSARVGVETQPGTSIAVRKEHWRRAGTIAAAQVRPPQLPYPAFLSGLSDALIR</sequence>
<dbReference type="EMBL" id="WBVM01000002">
    <property type="protein sequence ID" value="KAB2809399.1"/>
    <property type="molecule type" value="Genomic_DNA"/>
</dbReference>
<dbReference type="SUPFAM" id="SSF51569">
    <property type="entry name" value="Aldolase"/>
    <property type="match status" value="1"/>
</dbReference>
<comment type="similarity">
    <text evidence="1">Belongs to the DapA family.</text>
</comment>
<dbReference type="AlphaFoldDB" id="A0A7J5DVZ4"/>
<organism evidence="3 4">
    <name type="scientific">Nocardioides simplex</name>
    <name type="common">Arthrobacter simplex</name>
    <dbReference type="NCBI Taxonomy" id="2045"/>
    <lineage>
        <taxon>Bacteria</taxon>
        <taxon>Bacillati</taxon>
        <taxon>Actinomycetota</taxon>
        <taxon>Actinomycetes</taxon>
        <taxon>Propionibacteriales</taxon>
        <taxon>Nocardioidaceae</taxon>
        <taxon>Pimelobacter</taxon>
    </lineage>
</organism>
<comment type="caution">
    <text evidence="3">The sequence shown here is derived from an EMBL/GenBank/DDBJ whole genome shotgun (WGS) entry which is preliminary data.</text>
</comment>
<dbReference type="RefSeq" id="WP_151581591.1">
    <property type="nucleotide sequence ID" value="NZ_WBVM01000002.1"/>
</dbReference>
<dbReference type="SMART" id="SM01130">
    <property type="entry name" value="DHDPS"/>
    <property type="match status" value="1"/>
</dbReference>
<dbReference type="PANTHER" id="PTHR12128">
    <property type="entry name" value="DIHYDRODIPICOLINATE SYNTHASE"/>
    <property type="match status" value="1"/>
</dbReference>
<protein>
    <submittedName>
        <fullName evidence="3">Dihydrodipicolinate synthase family protein</fullName>
    </submittedName>
</protein>
<evidence type="ECO:0000256" key="2">
    <source>
        <dbReference type="ARBA" id="ARBA00023239"/>
    </source>
</evidence>
<evidence type="ECO:0000313" key="4">
    <source>
        <dbReference type="Proteomes" id="UP000449906"/>
    </source>
</evidence>
<keyword evidence="2" id="KW-0456">Lyase</keyword>